<dbReference type="SUPFAM" id="SSF53335">
    <property type="entry name" value="S-adenosyl-L-methionine-dependent methyltransferases"/>
    <property type="match status" value="1"/>
</dbReference>
<evidence type="ECO:0000256" key="6">
    <source>
        <dbReference type="ARBA" id="ARBA00022691"/>
    </source>
</evidence>
<gene>
    <name evidence="8 10" type="primary">bioC</name>
    <name evidence="10" type="ORF">GCM10022278_28180</name>
</gene>
<keyword evidence="11" id="KW-1185">Reference proteome</keyword>
<evidence type="ECO:0000313" key="11">
    <source>
        <dbReference type="Proteomes" id="UP001501337"/>
    </source>
</evidence>
<dbReference type="HAMAP" id="MF_00835">
    <property type="entry name" value="BioC"/>
    <property type="match status" value="1"/>
</dbReference>
<evidence type="ECO:0000256" key="7">
    <source>
        <dbReference type="ARBA" id="ARBA00022756"/>
    </source>
</evidence>
<dbReference type="EC" id="2.1.1.197" evidence="3 8"/>
<sequence length="284" mass="31167">MDKRHVDRSFSLASKSYDDHASIQRRIGESLLNGLAERLKHKGPQHAQCRVIDAGCGTGYFTDPLASLLRNWRAKDGAMQADARAAGDILLVALDRSAGMLDVLAEKHGQTQKPGVQLAPLQADLECLPLYSNSCDVVFSNLAMQWLEQPSIWLDEAVRVLRPGGWLVCSTLLPGSLIEIQAAWAGLDQAQHINNFEPLENLQAAAPPDALVTRQRFTEYFPSALDAMRSVKAVGAHTVLHGARQQLTTPGRMKAVLAAYEQQRQPEGVPLSYEAGFISYQKPM</sequence>
<evidence type="ECO:0000256" key="4">
    <source>
        <dbReference type="ARBA" id="ARBA00022603"/>
    </source>
</evidence>
<evidence type="ECO:0000256" key="3">
    <source>
        <dbReference type="ARBA" id="ARBA00012327"/>
    </source>
</evidence>
<dbReference type="Gene3D" id="3.40.50.150">
    <property type="entry name" value="Vaccinia Virus protein VP39"/>
    <property type="match status" value="1"/>
</dbReference>
<protein>
    <recommendedName>
        <fullName evidence="3 8">Malonyl-[acyl-carrier protein] O-methyltransferase</fullName>
        <shortName evidence="8">Malonyl-ACP O-methyltransferase</shortName>
        <ecNumber evidence="3 8">2.1.1.197</ecNumber>
    </recommendedName>
    <alternativeName>
        <fullName evidence="8">Biotin synthesis protein BioC</fullName>
    </alternativeName>
</protein>
<dbReference type="InterPro" id="IPR013216">
    <property type="entry name" value="Methyltransf_11"/>
</dbReference>
<dbReference type="EMBL" id="BAABBO010000012">
    <property type="protein sequence ID" value="GAA3968797.1"/>
    <property type="molecule type" value="Genomic_DNA"/>
</dbReference>
<evidence type="ECO:0000256" key="5">
    <source>
        <dbReference type="ARBA" id="ARBA00022679"/>
    </source>
</evidence>
<dbReference type="Proteomes" id="UP001501337">
    <property type="component" value="Unassembled WGS sequence"/>
</dbReference>
<comment type="caution">
    <text evidence="10">The sequence shown here is derived from an EMBL/GenBank/DDBJ whole genome shotgun (WGS) entry which is preliminary data.</text>
</comment>
<evidence type="ECO:0000256" key="1">
    <source>
        <dbReference type="ARBA" id="ARBA00000852"/>
    </source>
</evidence>
<organism evidence="10 11">
    <name type="scientific">Allohahella marinimesophila</name>
    <dbReference type="NCBI Taxonomy" id="1054972"/>
    <lineage>
        <taxon>Bacteria</taxon>
        <taxon>Pseudomonadati</taxon>
        <taxon>Pseudomonadota</taxon>
        <taxon>Gammaproteobacteria</taxon>
        <taxon>Oceanospirillales</taxon>
        <taxon>Hahellaceae</taxon>
        <taxon>Allohahella</taxon>
    </lineage>
</organism>
<keyword evidence="6 8" id="KW-0949">S-adenosyl-L-methionine</keyword>
<keyword evidence="7 8" id="KW-0093">Biotin biosynthesis</keyword>
<dbReference type="InterPro" id="IPR011814">
    <property type="entry name" value="BioC"/>
</dbReference>
<keyword evidence="4 8" id="KW-0489">Methyltransferase</keyword>
<feature type="domain" description="Methyltransferase type 11" evidence="9">
    <location>
        <begin position="53"/>
        <end position="169"/>
    </location>
</feature>
<dbReference type="PANTHER" id="PTHR43591:SF99">
    <property type="entry name" value="OS06G0646000 PROTEIN"/>
    <property type="match status" value="1"/>
</dbReference>
<evidence type="ECO:0000259" key="9">
    <source>
        <dbReference type="Pfam" id="PF08241"/>
    </source>
</evidence>
<comment type="pathway">
    <text evidence="2 8">Cofactor biosynthesis; biotin biosynthesis.</text>
</comment>
<dbReference type="InterPro" id="IPR029063">
    <property type="entry name" value="SAM-dependent_MTases_sf"/>
</dbReference>
<reference evidence="11" key="1">
    <citation type="journal article" date="2019" name="Int. J. Syst. Evol. Microbiol.">
        <title>The Global Catalogue of Microorganisms (GCM) 10K type strain sequencing project: providing services to taxonomists for standard genome sequencing and annotation.</title>
        <authorList>
            <consortium name="The Broad Institute Genomics Platform"/>
            <consortium name="The Broad Institute Genome Sequencing Center for Infectious Disease"/>
            <person name="Wu L."/>
            <person name="Ma J."/>
        </authorList>
    </citation>
    <scope>NUCLEOTIDE SEQUENCE [LARGE SCALE GENOMIC DNA]</scope>
    <source>
        <strain evidence="11">JCM 17555</strain>
    </source>
</reference>
<keyword evidence="5 8" id="KW-0808">Transferase</keyword>
<dbReference type="PANTHER" id="PTHR43591">
    <property type="entry name" value="METHYLTRANSFERASE"/>
    <property type="match status" value="1"/>
</dbReference>
<evidence type="ECO:0000313" key="10">
    <source>
        <dbReference type="EMBL" id="GAA3968797.1"/>
    </source>
</evidence>
<evidence type="ECO:0000256" key="8">
    <source>
        <dbReference type="HAMAP-Rule" id="MF_00835"/>
    </source>
</evidence>
<evidence type="ECO:0000256" key="2">
    <source>
        <dbReference type="ARBA" id="ARBA00004746"/>
    </source>
</evidence>
<comment type="function">
    <text evidence="8">Converts the free carboxyl group of a malonyl-thioester to its methyl ester by transfer of a methyl group from S-adenosyl-L-methionine (SAM). It allows to synthesize pimeloyl-ACP via the fatty acid synthetic pathway.</text>
</comment>
<dbReference type="CDD" id="cd02440">
    <property type="entry name" value="AdoMet_MTases"/>
    <property type="match status" value="1"/>
</dbReference>
<comment type="similarity">
    <text evidence="8">Belongs to the methyltransferase superfamily.</text>
</comment>
<proteinExistence type="inferred from homology"/>
<dbReference type="RefSeq" id="WP_344807464.1">
    <property type="nucleotide sequence ID" value="NZ_BAABBO010000012.1"/>
</dbReference>
<accession>A0ABP7PNS4</accession>
<name>A0ABP7PNS4_9GAMM</name>
<dbReference type="Pfam" id="PF08241">
    <property type="entry name" value="Methyltransf_11"/>
    <property type="match status" value="1"/>
</dbReference>
<comment type="catalytic activity">
    <reaction evidence="1 8">
        <text>malonyl-[ACP] + S-adenosyl-L-methionine = malonyl-[ACP] methyl ester + S-adenosyl-L-homocysteine</text>
        <dbReference type="Rhea" id="RHEA:17105"/>
        <dbReference type="Rhea" id="RHEA-COMP:9623"/>
        <dbReference type="Rhea" id="RHEA-COMP:9954"/>
        <dbReference type="ChEBI" id="CHEBI:57856"/>
        <dbReference type="ChEBI" id="CHEBI:59789"/>
        <dbReference type="ChEBI" id="CHEBI:78449"/>
        <dbReference type="ChEBI" id="CHEBI:78845"/>
        <dbReference type="EC" id="2.1.1.197"/>
    </reaction>
</comment>